<feature type="domain" description="Histidine kinase" evidence="11">
    <location>
        <begin position="821"/>
        <end position="1033"/>
    </location>
</feature>
<dbReference type="PROSITE" id="PS00041">
    <property type="entry name" value="HTH_ARAC_FAMILY_1"/>
    <property type="match status" value="1"/>
</dbReference>
<protein>
    <recommendedName>
        <fullName evidence="2">histidine kinase</fullName>
        <ecNumber evidence="2">2.7.13.3</ecNumber>
    </recommendedName>
</protein>
<dbReference type="SMART" id="SM00448">
    <property type="entry name" value="REC"/>
    <property type="match status" value="1"/>
</dbReference>
<keyword evidence="7" id="KW-0238">DNA-binding</keyword>
<dbReference type="Pfam" id="PF00512">
    <property type="entry name" value="HisKA"/>
    <property type="match status" value="1"/>
</dbReference>
<evidence type="ECO:0000256" key="9">
    <source>
        <dbReference type="SAM" id="Phobius"/>
    </source>
</evidence>
<evidence type="ECO:0000259" key="11">
    <source>
        <dbReference type="PROSITE" id="PS50109"/>
    </source>
</evidence>
<dbReference type="InterPro" id="IPR003661">
    <property type="entry name" value="HisK_dim/P_dom"/>
</dbReference>
<organism evidence="13">
    <name type="scientific">hydrothermal vent metagenome</name>
    <dbReference type="NCBI Taxonomy" id="652676"/>
    <lineage>
        <taxon>unclassified sequences</taxon>
        <taxon>metagenomes</taxon>
        <taxon>ecological metagenomes</taxon>
    </lineage>
</organism>
<dbReference type="PROSITE" id="PS50110">
    <property type="entry name" value="RESPONSE_REGULATORY"/>
    <property type="match status" value="1"/>
</dbReference>
<keyword evidence="3" id="KW-0597">Phosphoprotein</keyword>
<dbReference type="InterPro" id="IPR015943">
    <property type="entry name" value="WD40/YVTN_repeat-like_dom_sf"/>
</dbReference>
<evidence type="ECO:0000256" key="5">
    <source>
        <dbReference type="ARBA" id="ARBA00022777"/>
    </source>
</evidence>
<dbReference type="SUPFAM" id="SSF46689">
    <property type="entry name" value="Homeodomain-like"/>
    <property type="match status" value="1"/>
</dbReference>
<keyword evidence="9" id="KW-0472">Membrane</keyword>
<dbReference type="SMART" id="SM00388">
    <property type="entry name" value="HisKA"/>
    <property type="match status" value="1"/>
</dbReference>
<dbReference type="InterPro" id="IPR004358">
    <property type="entry name" value="Sig_transdc_His_kin-like_C"/>
</dbReference>
<evidence type="ECO:0000256" key="2">
    <source>
        <dbReference type="ARBA" id="ARBA00012438"/>
    </source>
</evidence>
<dbReference type="Pfam" id="PF12833">
    <property type="entry name" value="HTH_18"/>
    <property type="match status" value="1"/>
</dbReference>
<keyword evidence="6" id="KW-0805">Transcription regulation</keyword>
<evidence type="ECO:0000259" key="12">
    <source>
        <dbReference type="PROSITE" id="PS50110"/>
    </source>
</evidence>
<dbReference type="PROSITE" id="PS50109">
    <property type="entry name" value="HIS_KIN"/>
    <property type="match status" value="1"/>
</dbReference>
<dbReference type="InterPro" id="IPR001789">
    <property type="entry name" value="Sig_transdc_resp-reg_receiver"/>
</dbReference>
<evidence type="ECO:0000313" key="13">
    <source>
        <dbReference type="EMBL" id="VAW35691.1"/>
    </source>
</evidence>
<evidence type="ECO:0000256" key="1">
    <source>
        <dbReference type="ARBA" id="ARBA00000085"/>
    </source>
</evidence>
<dbReference type="SUPFAM" id="SSF55874">
    <property type="entry name" value="ATPase domain of HSP90 chaperone/DNA topoisomerase II/histidine kinase"/>
    <property type="match status" value="1"/>
</dbReference>
<dbReference type="SMART" id="SM00387">
    <property type="entry name" value="HATPase_c"/>
    <property type="match status" value="1"/>
</dbReference>
<dbReference type="SUPFAM" id="SSF47384">
    <property type="entry name" value="Homodimeric domain of signal transducing histidine kinase"/>
    <property type="match status" value="1"/>
</dbReference>
<dbReference type="InterPro" id="IPR036890">
    <property type="entry name" value="HATPase_C_sf"/>
</dbReference>
<dbReference type="InterPro" id="IPR018062">
    <property type="entry name" value="HTH_AraC-typ_CS"/>
</dbReference>
<evidence type="ECO:0000256" key="6">
    <source>
        <dbReference type="ARBA" id="ARBA00023015"/>
    </source>
</evidence>
<feature type="transmembrane region" description="Helical" evidence="9">
    <location>
        <begin position="755"/>
        <end position="776"/>
    </location>
</feature>
<dbReference type="PROSITE" id="PS01124">
    <property type="entry name" value="HTH_ARAC_FAMILY_2"/>
    <property type="match status" value="1"/>
</dbReference>
<evidence type="ECO:0000256" key="3">
    <source>
        <dbReference type="ARBA" id="ARBA00022553"/>
    </source>
</evidence>
<name>A0A3B0UXT8_9ZZZZ</name>
<dbReference type="Gene3D" id="1.10.10.60">
    <property type="entry name" value="Homeodomain-like"/>
    <property type="match status" value="1"/>
</dbReference>
<dbReference type="InterPro" id="IPR013783">
    <property type="entry name" value="Ig-like_fold"/>
</dbReference>
<proteinExistence type="predicted"/>
<evidence type="ECO:0000256" key="4">
    <source>
        <dbReference type="ARBA" id="ARBA00022679"/>
    </source>
</evidence>
<accession>A0A3B0UXT8</accession>
<dbReference type="Pfam" id="PF00072">
    <property type="entry name" value="Response_reg"/>
    <property type="match status" value="1"/>
</dbReference>
<dbReference type="InterPro" id="IPR003594">
    <property type="entry name" value="HATPase_dom"/>
</dbReference>
<dbReference type="InterPro" id="IPR009057">
    <property type="entry name" value="Homeodomain-like_sf"/>
</dbReference>
<dbReference type="InterPro" id="IPR018060">
    <property type="entry name" value="HTH_AraC"/>
</dbReference>
<dbReference type="InterPro" id="IPR011006">
    <property type="entry name" value="CheY-like_superfamily"/>
</dbReference>
<dbReference type="Pfam" id="PF07495">
    <property type="entry name" value="Y_Y_Y"/>
    <property type="match status" value="1"/>
</dbReference>
<keyword evidence="8" id="KW-0804">Transcription</keyword>
<reference evidence="13" key="1">
    <citation type="submission" date="2018-06" db="EMBL/GenBank/DDBJ databases">
        <authorList>
            <person name="Zhirakovskaya E."/>
        </authorList>
    </citation>
    <scope>NUCLEOTIDE SEQUENCE</scope>
</reference>
<dbReference type="InterPro" id="IPR005467">
    <property type="entry name" value="His_kinase_dom"/>
</dbReference>
<dbReference type="SUPFAM" id="SSF52172">
    <property type="entry name" value="CheY-like"/>
    <property type="match status" value="1"/>
</dbReference>
<dbReference type="Pfam" id="PF07494">
    <property type="entry name" value="Reg_prop"/>
    <property type="match status" value="3"/>
</dbReference>
<keyword evidence="4" id="KW-0808">Transferase</keyword>
<dbReference type="PANTHER" id="PTHR43547:SF2">
    <property type="entry name" value="HYBRID SIGNAL TRANSDUCTION HISTIDINE KINASE C"/>
    <property type="match status" value="1"/>
</dbReference>
<dbReference type="EC" id="2.7.13.3" evidence="2"/>
<dbReference type="Gene3D" id="2.60.40.10">
    <property type="entry name" value="Immunoglobulins"/>
    <property type="match status" value="1"/>
</dbReference>
<dbReference type="FunFam" id="3.30.565.10:FF:000006">
    <property type="entry name" value="Sensor histidine kinase WalK"/>
    <property type="match status" value="1"/>
</dbReference>
<dbReference type="Pfam" id="PF02518">
    <property type="entry name" value="HATPase_c"/>
    <property type="match status" value="1"/>
</dbReference>
<feature type="domain" description="Response regulatory" evidence="12">
    <location>
        <begin position="1073"/>
        <end position="1188"/>
    </location>
</feature>
<dbReference type="Gene3D" id="3.40.50.2300">
    <property type="match status" value="1"/>
</dbReference>
<evidence type="ECO:0000259" key="10">
    <source>
        <dbReference type="PROSITE" id="PS01124"/>
    </source>
</evidence>
<dbReference type="Gene3D" id="1.10.287.130">
    <property type="match status" value="1"/>
</dbReference>
<sequence>MHKIIVLFVKIIFLFISFFLFSHPSFCLPNLSTKDGLPSNVIKKIAQDTQGFMWFATSKGLTRYDGYNFSEYELPDSGGKFMDVTTVSIYKDTSLLIGTKNNGLYIYQSDKIHNLFLSDDSIWVRSTIVDSENNIWVGTDYGLFRIDKQKRESVNIEYFKDKSILSLIFDNNGEILVSTSSAVYHLEKSTGLIRELPVISATVNNNTVMYRDYNKNIWLGTRNGLYKFFDNCECFEIFDNRLKDLLVYSMISNSKRLWIGTLYDGLYMYSYESGNLIKYHSDSDSRYQLSDNSIVSLFIDKNDTLWIGTFREGVNLLNLVSLYFAGKNNQRHCDESHLIYGFFEQNPDILWLATEQGLLQIDNTSQECSFFTQSADNKTSASNIIRSILIDSQDNFWVGTTEGLNKFNPETGQFNQLSNTILSSTFIIEYKKNILLLGNATGLYKYDIQNNRVIGIKTVSAKLSNTKFQNYFKDNYDQYFFATDKGIFRLTDNMELEPILIDSNLASKNIIVTAVQGNKSGDLWFGVNNKYFMHMDSHGTTTNITERLTQGDIDIRAILSTNNDLWISTSNGLFKYNTLSERAVHYNYTDGLHGDEFFHTSNYRSPSGKLYFGGKKGFDAFFPEDISKKTQEPNIAITNIKLMGNQLGIGDKTHADFLINEEISNLKNLVLNHNDNKIDIEFAALDYADSRKNKYAFRLIGLNNNWEYTDTKNRRAVYTNLRAGEYVFQVKGANKYGIWSTTPKELKIIVYPAPWFSPWAYAAYVLIAMLSIWGIIRYKTMASRKRAIELEKTVAQRTVEVNRQKKMVESLLEHKNAVFANVTHEFNTPLALILGPAEQLANNANLIQHTDELTMIQRNAKRLMLMVGQILKLSQAESDKEVIRQSQALQPTLLMLHESFQSLANDKNIKLTLTNNYDVNVYATAECLEVVIGNLLSNAIKYTNDGGEISIKSQLLDQQISISITDSGSGIEAKNLDRIFKRFTRLDNHKNIAGTGIGLSVVKEITEANDGHVHVTSQWGRGSTFRVTFPTTAIKADEEMSQVMVDQLVSNTESEVFIKQPAALAKQLKNRVTVLIIEDNLDMQAHIGKVLSNRFNCLFADRGRTGIGLALQQLPDIVICDVMMPGMDGYQVTRILRHDSRTSHIPIVLLTALNTTQSRIKGWRENIDIYITKPFNATELNVQLDNILTIRKLLQKETNRAIHSNSSLNSLGLSQQDLKFVEKFKDVIGKYYGNEYFQKADLAAKMAVSERQLHRKLRALTGETPMEMLRDYRLEKAAVKLRTGYQVGIVSDECGFGSVSYFGSCFKKKYGVTAKKYQSLK</sequence>
<dbReference type="SUPFAM" id="SSF63829">
    <property type="entry name" value="Calcium-dependent phosphotriesterase"/>
    <property type="match status" value="2"/>
</dbReference>
<dbReference type="EMBL" id="UOEW01000110">
    <property type="protein sequence ID" value="VAW35691.1"/>
    <property type="molecule type" value="Genomic_DNA"/>
</dbReference>
<evidence type="ECO:0000256" key="8">
    <source>
        <dbReference type="ARBA" id="ARBA00023163"/>
    </source>
</evidence>
<comment type="catalytic activity">
    <reaction evidence="1">
        <text>ATP + protein L-histidine = ADP + protein N-phospho-L-histidine.</text>
        <dbReference type="EC" id="2.7.13.3"/>
    </reaction>
</comment>
<dbReference type="Gene3D" id="3.30.565.10">
    <property type="entry name" value="Histidine kinase-like ATPase, C-terminal domain"/>
    <property type="match status" value="1"/>
</dbReference>
<dbReference type="PRINTS" id="PR00344">
    <property type="entry name" value="BCTRLSENSOR"/>
</dbReference>
<dbReference type="InterPro" id="IPR036097">
    <property type="entry name" value="HisK_dim/P_sf"/>
</dbReference>
<dbReference type="CDD" id="cd00082">
    <property type="entry name" value="HisKA"/>
    <property type="match status" value="1"/>
</dbReference>
<gene>
    <name evidence="13" type="ORF">MNBD_GAMMA01-1539</name>
</gene>
<dbReference type="Gene3D" id="2.130.10.10">
    <property type="entry name" value="YVTN repeat-like/Quinoprotein amine dehydrogenase"/>
    <property type="match status" value="3"/>
</dbReference>
<dbReference type="InterPro" id="IPR011110">
    <property type="entry name" value="Reg_prop"/>
</dbReference>
<dbReference type="SMART" id="SM00342">
    <property type="entry name" value="HTH_ARAC"/>
    <property type="match status" value="1"/>
</dbReference>
<keyword evidence="5" id="KW-0418">Kinase</keyword>
<dbReference type="PANTHER" id="PTHR43547">
    <property type="entry name" value="TWO-COMPONENT HISTIDINE KINASE"/>
    <property type="match status" value="1"/>
</dbReference>
<dbReference type="GO" id="GO:0000155">
    <property type="term" value="F:phosphorelay sensor kinase activity"/>
    <property type="evidence" value="ECO:0007669"/>
    <property type="project" value="InterPro"/>
</dbReference>
<keyword evidence="9" id="KW-0812">Transmembrane</keyword>
<evidence type="ECO:0000256" key="7">
    <source>
        <dbReference type="ARBA" id="ARBA00023125"/>
    </source>
</evidence>
<keyword evidence="9" id="KW-1133">Transmembrane helix</keyword>
<dbReference type="GO" id="GO:0003700">
    <property type="term" value="F:DNA-binding transcription factor activity"/>
    <property type="evidence" value="ECO:0007669"/>
    <property type="project" value="InterPro"/>
</dbReference>
<dbReference type="GO" id="GO:0043565">
    <property type="term" value="F:sequence-specific DNA binding"/>
    <property type="evidence" value="ECO:0007669"/>
    <property type="project" value="InterPro"/>
</dbReference>
<dbReference type="InterPro" id="IPR011123">
    <property type="entry name" value="Y_Y_Y"/>
</dbReference>
<feature type="domain" description="HTH araC/xylS-type" evidence="10">
    <location>
        <begin position="1222"/>
        <end position="1320"/>
    </location>
</feature>